<sequence>MTARSKRMQAQFSTYMAYQACIPIIISVGPTLWLVTSQFIGYDADVLSNISVGLYSWLPFFNSTVTIVVIVPYRKPLLRLFCKHRVKPTSYTDNNTDLTGK</sequence>
<dbReference type="AlphaFoldDB" id="A0A811LVT9"/>
<dbReference type="InterPro" id="IPR019422">
    <property type="entry name" value="7TM_GPCR_serpentine_rcpt_Srh"/>
</dbReference>
<keyword evidence="3" id="KW-1185">Reference proteome</keyword>
<dbReference type="EMBL" id="CAJFDH010000006">
    <property type="protein sequence ID" value="CAD5231181.1"/>
    <property type="molecule type" value="Genomic_DNA"/>
</dbReference>
<comment type="caution">
    <text evidence="2">The sequence shown here is derived from an EMBL/GenBank/DDBJ whole genome shotgun (WGS) entry which is preliminary data.</text>
</comment>
<protein>
    <recommendedName>
        <fullName evidence="4">G protein-coupled receptor</fullName>
    </recommendedName>
</protein>
<keyword evidence="1" id="KW-0472">Membrane</keyword>
<organism evidence="2 3">
    <name type="scientific">Bursaphelenchus okinawaensis</name>
    <dbReference type="NCBI Taxonomy" id="465554"/>
    <lineage>
        <taxon>Eukaryota</taxon>
        <taxon>Metazoa</taxon>
        <taxon>Ecdysozoa</taxon>
        <taxon>Nematoda</taxon>
        <taxon>Chromadorea</taxon>
        <taxon>Rhabditida</taxon>
        <taxon>Tylenchina</taxon>
        <taxon>Tylenchomorpha</taxon>
        <taxon>Aphelenchoidea</taxon>
        <taxon>Aphelenchoididae</taxon>
        <taxon>Bursaphelenchus</taxon>
    </lineage>
</organism>
<feature type="transmembrane region" description="Helical" evidence="1">
    <location>
        <begin position="12"/>
        <end position="34"/>
    </location>
</feature>
<reference evidence="2" key="1">
    <citation type="submission" date="2020-09" db="EMBL/GenBank/DDBJ databases">
        <authorList>
            <person name="Kikuchi T."/>
        </authorList>
    </citation>
    <scope>NUCLEOTIDE SEQUENCE</scope>
    <source>
        <strain evidence="2">SH1</strain>
    </source>
</reference>
<evidence type="ECO:0000313" key="2">
    <source>
        <dbReference type="EMBL" id="CAD5231181.1"/>
    </source>
</evidence>
<evidence type="ECO:0008006" key="4">
    <source>
        <dbReference type="Google" id="ProtNLM"/>
    </source>
</evidence>
<dbReference type="Proteomes" id="UP000614601">
    <property type="component" value="Unassembled WGS sequence"/>
</dbReference>
<evidence type="ECO:0000256" key="1">
    <source>
        <dbReference type="SAM" id="Phobius"/>
    </source>
</evidence>
<proteinExistence type="predicted"/>
<feature type="transmembrane region" description="Helical" evidence="1">
    <location>
        <begin position="54"/>
        <end position="73"/>
    </location>
</feature>
<dbReference type="EMBL" id="CAJFCW020000006">
    <property type="protein sequence ID" value="CAG9128506.1"/>
    <property type="molecule type" value="Genomic_DNA"/>
</dbReference>
<dbReference type="Proteomes" id="UP000783686">
    <property type="component" value="Unassembled WGS sequence"/>
</dbReference>
<name>A0A811LVT9_9BILA</name>
<keyword evidence="1" id="KW-0812">Transmembrane</keyword>
<dbReference type="Pfam" id="PF10318">
    <property type="entry name" value="7TM_GPCR_Srh"/>
    <property type="match status" value="1"/>
</dbReference>
<evidence type="ECO:0000313" key="3">
    <source>
        <dbReference type="Proteomes" id="UP000614601"/>
    </source>
</evidence>
<gene>
    <name evidence="2" type="ORF">BOKJ2_LOCUS14513</name>
</gene>
<accession>A0A811LVT9</accession>
<dbReference type="OrthoDB" id="5910435at2759"/>
<keyword evidence="1" id="KW-1133">Transmembrane helix</keyword>